<reference evidence="1 2" key="1">
    <citation type="journal article" date="2020" name="Front. Microbiol.">
        <title>Single-cell genomics of novel Actinobacteria with the Wood-Ljungdahl pathway discovered in a serpentinizing system.</title>
        <authorList>
            <person name="Merino N."/>
            <person name="Kawai M."/>
            <person name="Boyd E.S."/>
            <person name="Colman D.R."/>
            <person name="McGlynn S.E."/>
            <person name="Nealson K.H."/>
            <person name="Kurokawa K."/>
            <person name="Hongoh Y."/>
        </authorList>
    </citation>
    <scope>NUCLEOTIDE SEQUENCE [LARGE SCALE GENOMIC DNA]</scope>
    <source>
        <strain evidence="1 2">S42</strain>
    </source>
</reference>
<accession>A0A6V8PPG6</accession>
<name>A0A6V8PPG6_9ACTN</name>
<proteinExistence type="predicted"/>
<feature type="non-terminal residue" evidence="1">
    <location>
        <position position="46"/>
    </location>
</feature>
<sequence>MRDHKDESGKKRGFKFGEVLGEKTDEELKEMLKSLYADERKLSYQR</sequence>
<dbReference type="Proteomes" id="UP000568877">
    <property type="component" value="Unassembled WGS sequence"/>
</dbReference>
<gene>
    <name evidence="1" type="ORF">HKBW3S42_02289</name>
</gene>
<organism evidence="1 2">
    <name type="scientific">Candidatus Hakubella thermalkaliphila</name>
    <dbReference type="NCBI Taxonomy" id="2754717"/>
    <lineage>
        <taxon>Bacteria</taxon>
        <taxon>Bacillati</taxon>
        <taxon>Actinomycetota</taxon>
        <taxon>Actinomycetota incertae sedis</taxon>
        <taxon>Candidatus Hakubellales</taxon>
        <taxon>Candidatus Hakubellaceae</taxon>
        <taxon>Candidatus Hakubella</taxon>
    </lineage>
</organism>
<dbReference type="EMBL" id="BLSA01000832">
    <property type="protein sequence ID" value="GFP33950.1"/>
    <property type="molecule type" value="Genomic_DNA"/>
</dbReference>
<evidence type="ECO:0000313" key="1">
    <source>
        <dbReference type="EMBL" id="GFP33950.1"/>
    </source>
</evidence>
<protein>
    <submittedName>
        <fullName evidence="1">Uncharacterized protein</fullName>
    </submittedName>
</protein>
<evidence type="ECO:0000313" key="2">
    <source>
        <dbReference type="Proteomes" id="UP000568877"/>
    </source>
</evidence>
<comment type="caution">
    <text evidence="1">The sequence shown here is derived from an EMBL/GenBank/DDBJ whole genome shotgun (WGS) entry which is preliminary data.</text>
</comment>
<dbReference type="AlphaFoldDB" id="A0A6V8PPG6"/>